<reference evidence="2 3" key="1">
    <citation type="journal article" date="2015" name="Genome Announc.">
        <title>Expanding the biotechnology potential of lactobacilli through comparative genomics of 213 strains and associated genera.</title>
        <authorList>
            <person name="Sun Z."/>
            <person name="Harris H.M."/>
            <person name="McCann A."/>
            <person name="Guo C."/>
            <person name="Argimon S."/>
            <person name="Zhang W."/>
            <person name="Yang X."/>
            <person name="Jeffery I.B."/>
            <person name="Cooney J.C."/>
            <person name="Kagawa T.F."/>
            <person name="Liu W."/>
            <person name="Song Y."/>
            <person name="Salvetti E."/>
            <person name="Wrobel A."/>
            <person name="Rasinkangas P."/>
            <person name="Parkhill J."/>
            <person name="Rea M.C."/>
            <person name="O'Sullivan O."/>
            <person name="Ritari J."/>
            <person name="Douillard F.P."/>
            <person name="Paul Ross R."/>
            <person name="Yang R."/>
            <person name="Briner A.E."/>
            <person name="Felis G.E."/>
            <person name="de Vos W.M."/>
            <person name="Barrangou R."/>
            <person name="Klaenhammer T.R."/>
            <person name="Caufield P.W."/>
            <person name="Cui Y."/>
            <person name="Zhang H."/>
            <person name="O'Toole P.W."/>
        </authorList>
    </citation>
    <scope>NUCLEOTIDE SEQUENCE [LARGE SCALE GENOMIC DNA]</scope>
    <source>
        <strain evidence="2 3">DSM 23365</strain>
    </source>
</reference>
<feature type="transmembrane region" description="Helical" evidence="1">
    <location>
        <begin position="12"/>
        <end position="29"/>
    </location>
</feature>
<dbReference type="STRING" id="1423804.FD14_GL002626"/>
<sequence length="129" mass="14962">MSHKTKWRTISIAIYIIFVIVAVSLKLLTPARVGLSWSIFWYIAVAGFLYYFYFKNVAYQEVIYYARELHLSRSDLEAIVPDRKNTAEVPDPDHPNIFSPLVQVPLEIINKLTTELEKRAKDAQVTPFK</sequence>
<keyword evidence="3" id="KW-1185">Reference proteome</keyword>
<name>A0A0R2EMG9_9LACO</name>
<gene>
    <name evidence="2" type="ORF">FD14_GL002626</name>
</gene>
<proteinExistence type="predicted"/>
<evidence type="ECO:0000313" key="2">
    <source>
        <dbReference type="EMBL" id="KRN17600.1"/>
    </source>
</evidence>
<evidence type="ECO:0000313" key="3">
    <source>
        <dbReference type="Proteomes" id="UP000051442"/>
    </source>
</evidence>
<dbReference type="AlphaFoldDB" id="A0A0R2EMG9"/>
<dbReference type="Proteomes" id="UP000051442">
    <property type="component" value="Unassembled WGS sequence"/>
</dbReference>
<feature type="transmembrane region" description="Helical" evidence="1">
    <location>
        <begin position="35"/>
        <end position="54"/>
    </location>
</feature>
<evidence type="ECO:0000256" key="1">
    <source>
        <dbReference type="SAM" id="Phobius"/>
    </source>
</evidence>
<dbReference type="RefSeq" id="WP_054737222.1">
    <property type="nucleotide sequence ID" value="NZ_AYZM01000173.1"/>
</dbReference>
<organism evidence="2 3">
    <name type="scientific">Secundilactobacillus similis DSM 23365 = JCM 2765</name>
    <dbReference type="NCBI Taxonomy" id="1423804"/>
    <lineage>
        <taxon>Bacteria</taxon>
        <taxon>Bacillati</taxon>
        <taxon>Bacillota</taxon>
        <taxon>Bacilli</taxon>
        <taxon>Lactobacillales</taxon>
        <taxon>Lactobacillaceae</taxon>
        <taxon>Secundilactobacillus</taxon>
    </lineage>
</organism>
<accession>A0A0R2EMG9</accession>
<keyword evidence="1" id="KW-0812">Transmembrane</keyword>
<comment type="caution">
    <text evidence="2">The sequence shown here is derived from an EMBL/GenBank/DDBJ whole genome shotgun (WGS) entry which is preliminary data.</text>
</comment>
<keyword evidence="1" id="KW-1133">Transmembrane helix</keyword>
<dbReference type="OrthoDB" id="2298615at2"/>
<dbReference type="PATRIC" id="fig|1423804.4.peg.2838"/>
<dbReference type="EMBL" id="AYZM01000173">
    <property type="protein sequence ID" value="KRN17600.1"/>
    <property type="molecule type" value="Genomic_DNA"/>
</dbReference>
<keyword evidence="1" id="KW-0472">Membrane</keyword>
<protein>
    <submittedName>
        <fullName evidence="2">Uncharacterized protein</fullName>
    </submittedName>
</protein>